<evidence type="ECO:0000259" key="3">
    <source>
        <dbReference type="Pfam" id="PF13559"/>
    </source>
</evidence>
<gene>
    <name evidence="4" type="ORF">HARCEL1_03215</name>
</gene>
<feature type="domain" description="Protein-glutamine gamma-glutamyltransferase-like C-terminal" evidence="3">
    <location>
        <begin position="227"/>
        <end position="293"/>
    </location>
</feature>
<protein>
    <recommendedName>
        <fullName evidence="3">Protein-glutamine gamma-glutamyltransferase-like C-terminal domain-containing protein</fullName>
    </recommendedName>
</protein>
<evidence type="ECO:0000256" key="2">
    <source>
        <dbReference type="SAM" id="Phobius"/>
    </source>
</evidence>
<feature type="transmembrane region" description="Helical" evidence="2">
    <location>
        <begin position="99"/>
        <end position="122"/>
    </location>
</feature>
<accession>A0A2R4WZ44</accession>
<feature type="transmembrane region" description="Helical" evidence="2">
    <location>
        <begin position="161"/>
        <end position="179"/>
    </location>
</feature>
<keyword evidence="2" id="KW-0472">Membrane</keyword>
<keyword evidence="2" id="KW-0812">Transmembrane</keyword>
<keyword evidence="2" id="KW-1133">Transmembrane helix</keyword>
<evidence type="ECO:0000256" key="1">
    <source>
        <dbReference type="SAM" id="MobiDB-lite"/>
    </source>
</evidence>
<feature type="region of interest" description="Disordered" evidence="1">
    <location>
        <begin position="34"/>
        <end position="65"/>
    </location>
</feature>
<keyword evidence="5" id="KW-1185">Reference proteome</keyword>
<evidence type="ECO:0000313" key="5">
    <source>
        <dbReference type="Proteomes" id="UP000244727"/>
    </source>
</evidence>
<evidence type="ECO:0000313" key="4">
    <source>
        <dbReference type="EMBL" id="AWB26794.1"/>
    </source>
</evidence>
<sequence length="302" mass="31366">MSMEIDRRTAIVLVVTVVGIVGLVLAAGTLTDPATSEGTSGVGGLDGERIGFPSESGESSNTGRSLGDPPAAIVLAIAVLATLVLVYATLDDPDNSMRAAVLVTVGIISAILVAAATFRGWVGQRPAPNQSLNLSMLRGSLPGAPGPPSGTETTTSLPVELWAIVGGVGVVAVLVIVVLSSDDSPDDPQTERTRQSDADTAVAAVREAAGRAHDRLASGAALDNAVYRAWAEMVDALDVGDPETTTPQEFATHAIEAGMDRSAVEDLTLLFDEVRYGDRPVTDERERRARETLTAIAVEDDR</sequence>
<dbReference type="Pfam" id="PF13559">
    <property type="entry name" value="DUF4129"/>
    <property type="match status" value="1"/>
</dbReference>
<dbReference type="Proteomes" id="UP000244727">
    <property type="component" value="Chromosome"/>
</dbReference>
<dbReference type="AlphaFoldDB" id="A0A2R4WZ44"/>
<dbReference type="EMBL" id="CP028858">
    <property type="protein sequence ID" value="AWB26794.1"/>
    <property type="molecule type" value="Genomic_DNA"/>
</dbReference>
<dbReference type="InterPro" id="IPR025403">
    <property type="entry name" value="TgpA-like_C"/>
</dbReference>
<dbReference type="KEGG" id="harc:HARCEL1_03215"/>
<organism evidence="4 5">
    <name type="scientific">Halococcoides cellulosivorans</name>
    <dbReference type="NCBI Taxonomy" id="1679096"/>
    <lineage>
        <taxon>Archaea</taxon>
        <taxon>Methanobacteriati</taxon>
        <taxon>Methanobacteriota</taxon>
        <taxon>Stenosarchaea group</taxon>
        <taxon>Halobacteria</taxon>
        <taxon>Halobacteriales</taxon>
        <taxon>Haloarculaceae</taxon>
        <taxon>Halococcoides</taxon>
    </lineage>
</organism>
<proteinExistence type="predicted"/>
<reference evidence="4 5" key="1">
    <citation type="submission" date="2018-04" db="EMBL/GenBank/DDBJ databases">
        <title>Halococcoides cellulosivorans gen. nov., sp. nov., an extremely halophilic cellulose-utilizing haloarchaeon from hypersaline lakes.</title>
        <authorList>
            <person name="Sorokin D.Y."/>
            <person name="Toshchakov S.V."/>
            <person name="Samarov N.I."/>
            <person name="Korzhenkov A."/>
            <person name="Kublanov I.V."/>
        </authorList>
    </citation>
    <scope>NUCLEOTIDE SEQUENCE [LARGE SCALE GENOMIC DNA]</scope>
    <source>
        <strain evidence="4 5">HArcel1</strain>
    </source>
</reference>
<name>A0A2R4WZ44_9EURY</name>
<feature type="transmembrane region" description="Helical" evidence="2">
    <location>
        <begin position="71"/>
        <end position="90"/>
    </location>
</feature>